<feature type="non-terminal residue" evidence="2">
    <location>
        <position position="1"/>
    </location>
</feature>
<organism evidence="2 3">
    <name type="scientific">Didymodactylos carnosus</name>
    <dbReference type="NCBI Taxonomy" id="1234261"/>
    <lineage>
        <taxon>Eukaryota</taxon>
        <taxon>Metazoa</taxon>
        <taxon>Spiralia</taxon>
        <taxon>Gnathifera</taxon>
        <taxon>Rotifera</taxon>
        <taxon>Eurotatoria</taxon>
        <taxon>Bdelloidea</taxon>
        <taxon>Philodinida</taxon>
        <taxon>Philodinidae</taxon>
        <taxon>Didymodactylos</taxon>
    </lineage>
</organism>
<name>A0A8S2PIA2_9BILA</name>
<dbReference type="Proteomes" id="UP000677228">
    <property type="component" value="Unassembled WGS sequence"/>
</dbReference>
<evidence type="ECO:0000313" key="2">
    <source>
        <dbReference type="EMBL" id="CAF4056045.1"/>
    </source>
</evidence>
<sequence length="109" mass="12188">ALTVVVFELMANSDDLLEKVSEAHGKSKDDIELTKQGLSECFSLNKTETKRETSRHVDEVIDNVAHGTNINSGSRWPTAEYCEINIPMKFRVALLPLSEGVNKSRRILT</sequence>
<dbReference type="EMBL" id="CAJOBA010038160">
    <property type="protein sequence ID" value="CAF4056045.1"/>
    <property type="molecule type" value="Genomic_DNA"/>
</dbReference>
<accession>A0A8S2PIA2</accession>
<evidence type="ECO:0000313" key="1">
    <source>
        <dbReference type="EMBL" id="CAF1248245.1"/>
    </source>
</evidence>
<dbReference type="EMBL" id="CAJNOK010016604">
    <property type="protein sequence ID" value="CAF1248245.1"/>
    <property type="molecule type" value="Genomic_DNA"/>
</dbReference>
<comment type="caution">
    <text evidence="2">The sequence shown here is derived from an EMBL/GenBank/DDBJ whole genome shotgun (WGS) entry which is preliminary data.</text>
</comment>
<gene>
    <name evidence="1" type="ORF">OVA965_LOCUS26150</name>
    <name evidence="2" type="ORF">TMI583_LOCUS26896</name>
</gene>
<protein>
    <submittedName>
        <fullName evidence="2">Uncharacterized protein</fullName>
    </submittedName>
</protein>
<dbReference type="Proteomes" id="UP000682733">
    <property type="component" value="Unassembled WGS sequence"/>
</dbReference>
<dbReference type="AlphaFoldDB" id="A0A8S2PIA2"/>
<proteinExistence type="predicted"/>
<reference evidence="2" key="1">
    <citation type="submission" date="2021-02" db="EMBL/GenBank/DDBJ databases">
        <authorList>
            <person name="Nowell W R."/>
        </authorList>
    </citation>
    <scope>NUCLEOTIDE SEQUENCE</scope>
</reference>
<evidence type="ECO:0000313" key="3">
    <source>
        <dbReference type="Proteomes" id="UP000682733"/>
    </source>
</evidence>